<feature type="signal peptide" evidence="1">
    <location>
        <begin position="1"/>
        <end position="18"/>
    </location>
</feature>
<proteinExistence type="evidence at transcript level"/>
<evidence type="ECO:0000313" key="2">
    <source>
        <dbReference type="EMBL" id="JAC15912.1"/>
    </source>
</evidence>
<keyword evidence="1" id="KW-0732">Signal</keyword>
<feature type="non-terminal residue" evidence="2">
    <location>
        <position position="75"/>
    </location>
</feature>
<name>A0A023F2R7_TRIIF</name>
<organism evidence="2">
    <name type="scientific">Triatoma infestans</name>
    <name type="common">Assassin bug</name>
    <dbReference type="NCBI Taxonomy" id="30076"/>
    <lineage>
        <taxon>Eukaryota</taxon>
        <taxon>Metazoa</taxon>
        <taxon>Ecdysozoa</taxon>
        <taxon>Arthropoda</taxon>
        <taxon>Hexapoda</taxon>
        <taxon>Insecta</taxon>
        <taxon>Pterygota</taxon>
        <taxon>Neoptera</taxon>
        <taxon>Paraneoptera</taxon>
        <taxon>Hemiptera</taxon>
        <taxon>Heteroptera</taxon>
        <taxon>Panheteroptera</taxon>
        <taxon>Cimicomorpha</taxon>
        <taxon>Reduviidae</taxon>
        <taxon>Triatominae</taxon>
        <taxon>Triatoma</taxon>
    </lineage>
</organism>
<accession>A0A023F2R7</accession>
<dbReference type="AlphaFoldDB" id="A0A023F2R7"/>
<protein>
    <submittedName>
        <fullName evidence="2">Putative secreted protein</fullName>
    </submittedName>
</protein>
<feature type="chain" id="PRO_5001519347" evidence="1">
    <location>
        <begin position="19"/>
        <end position="75"/>
    </location>
</feature>
<sequence length="75" mass="7985">MATATVVLISVFIPRTYLMLTGIVRDHIVSTLPHSLSHTAATSVLDVNYRSTQALYDSVNTGGILQPCGLLQGGQ</sequence>
<evidence type="ECO:0000256" key="1">
    <source>
        <dbReference type="SAM" id="SignalP"/>
    </source>
</evidence>
<reference evidence="2" key="1">
    <citation type="journal article" date="2014" name="PLoS Negl. Trop. Dis.">
        <title>An updated insight into the Sialotranscriptome of Triatoma infestans: developmental stage and geographic variations.</title>
        <authorList>
            <person name="Schwarz A."/>
            <person name="Medrano-Mercado N."/>
            <person name="Schaub G.A."/>
            <person name="Struchiner C.J."/>
            <person name="Bargues M.D."/>
            <person name="Levy M.Z."/>
            <person name="Ribeiro J.M."/>
        </authorList>
    </citation>
    <scope>NUCLEOTIDE SEQUENCE</scope>
    <source>
        <strain evidence="2">Chile</strain>
        <tissue evidence="2">Salivary glands</tissue>
    </source>
</reference>
<dbReference type="EMBL" id="GBBI01002800">
    <property type="protein sequence ID" value="JAC15912.1"/>
    <property type="molecule type" value="mRNA"/>
</dbReference>